<evidence type="ECO:0000313" key="2">
    <source>
        <dbReference type="Proteomes" id="UP000014680"/>
    </source>
</evidence>
<evidence type="ECO:0000313" key="1">
    <source>
        <dbReference type="EMBL" id="ELP87102.1"/>
    </source>
</evidence>
<dbReference type="KEGG" id="eiv:EIN_495670"/>
<dbReference type="VEuPathDB" id="AmoebaDB:EIN_495670"/>
<dbReference type="Proteomes" id="UP000014680">
    <property type="component" value="Unassembled WGS sequence"/>
</dbReference>
<gene>
    <name evidence="1" type="ORF">EIN_495670</name>
</gene>
<reference evidence="1 2" key="1">
    <citation type="submission" date="2012-10" db="EMBL/GenBank/DDBJ databases">
        <authorList>
            <person name="Zafar N."/>
            <person name="Inman J."/>
            <person name="Hall N."/>
            <person name="Lorenzi H."/>
            <person name="Caler E."/>
        </authorList>
    </citation>
    <scope>NUCLEOTIDE SEQUENCE [LARGE SCALE GENOMIC DNA]</scope>
    <source>
        <strain evidence="1 2">IP1</strain>
    </source>
</reference>
<keyword evidence="2" id="KW-1185">Reference proteome</keyword>
<accession>A0A0A1TZP8</accession>
<dbReference type="AlphaFoldDB" id="A0A0A1TZP8"/>
<dbReference type="GeneID" id="14886098"/>
<dbReference type="EMBL" id="KB206864">
    <property type="protein sequence ID" value="ELP87102.1"/>
    <property type="molecule type" value="Genomic_DNA"/>
</dbReference>
<dbReference type="RefSeq" id="XP_004253873.1">
    <property type="nucleotide sequence ID" value="XM_004253825.1"/>
</dbReference>
<proteinExistence type="predicted"/>
<organism evidence="1 2">
    <name type="scientific">Entamoeba invadens IP1</name>
    <dbReference type="NCBI Taxonomy" id="370355"/>
    <lineage>
        <taxon>Eukaryota</taxon>
        <taxon>Amoebozoa</taxon>
        <taxon>Evosea</taxon>
        <taxon>Archamoebae</taxon>
        <taxon>Mastigamoebida</taxon>
        <taxon>Entamoebidae</taxon>
        <taxon>Entamoeba</taxon>
    </lineage>
</organism>
<protein>
    <submittedName>
        <fullName evidence="1">Uncharacterized protein</fullName>
    </submittedName>
</protein>
<name>A0A0A1TZP8_ENTIV</name>
<sequence length="110" mass="12610">MQNFSQIQDVDIKENALEDISSRLFTCIRKSVCFTHVRSPSSNPLTIQAEEATFTNCSDLEINLEKPVRRVCFVDCKDLKISSSDTTHVEQIRSKHIIIVKPDEIKRNES</sequence>